<evidence type="ECO:0000313" key="1">
    <source>
        <dbReference type="EMBL" id="MEQ2268587.1"/>
    </source>
</evidence>
<dbReference type="EMBL" id="JAHRIM010050259">
    <property type="protein sequence ID" value="MEQ2268587.1"/>
    <property type="molecule type" value="Genomic_DNA"/>
</dbReference>
<proteinExistence type="predicted"/>
<sequence>MHMAHFKDALYEPAGREAVEACLVLQGFTDMSVTFAKELSRLCSFLPCAAHDELPDGKMLLLENEHQMDLFVCSPSSSKASATMCNSRKLSSPCVLLLITLPEKKRREEVEVERKQEWRNKE</sequence>
<keyword evidence="2" id="KW-1185">Reference proteome</keyword>
<reference evidence="1 2" key="1">
    <citation type="submission" date="2021-06" db="EMBL/GenBank/DDBJ databases">
        <authorList>
            <person name="Palmer J.M."/>
        </authorList>
    </citation>
    <scope>NUCLEOTIDE SEQUENCE [LARGE SCALE GENOMIC DNA]</scope>
    <source>
        <strain evidence="1 2">XR_2019</strain>
        <tissue evidence="1">Muscle</tissue>
    </source>
</reference>
<organism evidence="1 2">
    <name type="scientific">Xenotaenia resolanae</name>
    <dbReference type="NCBI Taxonomy" id="208358"/>
    <lineage>
        <taxon>Eukaryota</taxon>
        <taxon>Metazoa</taxon>
        <taxon>Chordata</taxon>
        <taxon>Craniata</taxon>
        <taxon>Vertebrata</taxon>
        <taxon>Euteleostomi</taxon>
        <taxon>Actinopterygii</taxon>
        <taxon>Neopterygii</taxon>
        <taxon>Teleostei</taxon>
        <taxon>Neoteleostei</taxon>
        <taxon>Acanthomorphata</taxon>
        <taxon>Ovalentaria</taxon>
        <taxon>Atherinomorphae</taxon>
        <taxon>Cyprinodontiformes</taxon>
        <taxon>Goodeidae</taxon>
        <taxon>Xenotaenia</taxon>
    </lineage>
</organism>
<gene>
    <name evidence="1" type="ORF">XENORESO_006193</name>
</gene>
<comment type="caution">
    <text evidence="1">The sequence shown here is derived from an EMBL/GenBank/DDBJ whole genome shotgun (WGS) entry which is preliminary data.</text>
</comment>
<accession>A0ABV0WHW8</accession>
<protein>
    <submittedName>
        <fullName evidence="1">Uncharacterized protein</fullName>
    </submittedName>
</protein>
<evidence type="ECO:0000313" key="2">
    <source>
        <dbReference type="Proteomes" id="UP001444071"/>
    </source>
</evidence>
<dbReference type="Proteomes" id="UP001444071">
    <property type="component" value="Unassembled WGS sequence"/>
</dbReference>
<name>A0ABV0WHW8_9TELE</name>